<feature type="binding site" evidence="5">
    <location>
        <position position="46"/>
    </location>
    <ligand>
        <name>pyruvate</name>
        <dbReference type="ChEBI" id="CHEBI:15361"/>
    </ligand>
</feature>
<evidence type="ECO:0000256" key="1">
    <source>
        <dbReference type="ARBA" id="ARBA00007592"/>
    </source>
</evidence>
<dbReference type="SUPFAM" id="SSF51569">
    <property type="entry name" value="Aldolase"/>
    <property type="match status" value="1"/>
</dbReference>
<keyword evidence="8" id="KW-1185">Reference proteome</keyword>
<name>A0A0F6TD23_9CORY</name>
<dbReference type="PIRSF" id="PIRSF001365">
    <property type="entry name" value="DHDPS"/>
    <property type="match status" value="1"/>
</dbReference>
<evidence type="ECO:0000313" key="7">
    <source>
        <dbReference type="EMBL" id="VEH06600.1"/>
    </source>
</evidence>
<dbReference type="GO" id="GO:0008840">
    <property type="term" value="F:4-hydroxy-tetrahydrodipicolinate synthase activity"/>
    <property type="evidence" value="ECO:0007669"/>
    <property type="project" value="TreeGrafter"/>
</dbReference>
<evidence type="ECO:0000256" key="5">
    <source>
        <dbReference type="PIRSR" id="PIRSR001365-2"/>
    </source>
</evidence>
<dbReference type="RefSeq" id="WP_046438979.1">
    <property type="nucleotide sequence ID" value="NZ_CP011312.1"/>
</dbReference>
<keyword evidence="2 3" id="KW-0456">Lyase</keyword>
<dbReference type="AlphaFoldDB" id="A0A0F6TD23"/>
<evidence type="ECO:0000256" key="4">
    <source>
        <dbReference type="PIRSR" id="PIRSR001365-1"/>
    </source>
</evidence>
<dbReference type="PANTHER" id="PTHR12128:SF66">
    <property type="entry name" value="4-HYDROXY-2-OXOGLUTARATE ALDOLASE, MITOCHONDRIAL"/>
    <property type="match status" value="1"/>
</dbReference>
<evidence type="ECO:0000256" key="2">
    <source>
        <dbReference type="ARBA" id="ARBA00023239"/>
    </source>
</evidence>
<feature type="active site" description="Proton donor/acceptor" evidence="4">
    <location>
        <position position="136"/>
    </location>
</feature>
<proteinExistence type="inferred from homology"/>
<protein>
    <submittedName>
        <fullName evidence="6 7">Dihydrodipicolinate synthase</fullName>
        <ecNumber evidence="7">4.2.1.52</ecNumber>
    </submittedName>
</protein>
<dbReference type="EMBL" id="CP011312">
    <property type="protein sequence ID" value="AKE40859.1"/>
    <property type="molecule type" value="Genomic_DNA"/>
</dbReference>
<dbReference type="CDD" id="cd00408">
    <property type="entry name" value="DHDPS-like"/>
    <property type="match status" value="1"/>
</dbReference>
<dbReference type="SMART" id="SM01130">
    <property type="entry name" value="DHDPS"/>
    <property type="match status" value="1"/>
</dbReference>
<reference evidence="6 8" key="1">
    <citation type="journal article" date="2015" name="Genome Announc.">
        <title>Complete Genome Sequence of Corynebacterium kutscheri DSM 20755, a Corynebacterial Type Strain with Remarkably Low G+C Content of Chromosomal DNA.</title>
        <authorList>
            <person name="Ruckert C."/>
            <person name="Albersmeier A."/>
            <person name="Winkler A."/>
            <person name="Tauch A."/>
        </authorList>
    </citation>
    <scope>NUCLEOTIDE SEQUENCE [LARGE SCALE GENOMIC DNA]</scope>
    <source>
        <strain evidence="6 8">DSM 20755</strain>
    </source>
</reference>
<dbReference type="HOGENOM" id="CLU_049343_1_0_11"/>
<dbReference type="EC" id="4.2.1.52" evidence="7"/>
<organism evidence="6 8">
    <name type="scientific">Corynebacterium kutscheri</name>
    <dbReference type="NCBI Taxonomy" id="35755"/>
    <lineage>
        <taxon>Bacteria</taxon>
        <taxon>Bacillati</taxon>
        <taxon>Actinomycetota</taxon>
        <taxon>Actinomycetes</taxon>
        <taxon>Mycobacteriales</taxon>
        <taxon>Corynebacteriaceae</taxon>
        <taxon>Corynebacterium</taxon>
    </lineage>
</organism>
<evidence type="ECO:0000313" key="9">
    <source>
        <dbReference type="Proteomes" id="UP000271380"/>
    </source>
</evidence>
<dbReference type="Proteomes" id="UP000271380">
    <property type="component" value="Chromosome"/>
</dbReference>
<feature type="active site" description="Schiff-base intermediate with substrate" evidence="4">
    <location>
        <position position="164"/>
    </location>
</feature>
<evidence type="ECO:0000313" key="6">
    <source>
        <dbReference type="EMBL" id="AKE40859.1"/>
    </source>
</evidence>
<gene>
    <name evidence="7" type="primary">dapA2</name>
    <name evidence="7" type="ORF">NCTC949_01209</name>
    <name evidence="6" type="ORF">UL82_03230</name>
</gene>
<accession>A0A0F6TD23</accession>
<dbReference type="PRINTS" id="PR00146">
    <property type="entry name" value="DHPICSNTHASE"/>
</dbReference>
<dbReference type="InterPro" id="IPR013785">
    <property type="entry name" value="Aldolase_TIM"/>
</dbReference>
<dbReference type="Gene3D" id="3.20.20.70">
    <property type="entry name" value="Aldolase class I"/>
    <property type="match status" value="1"/>
</dbReference>
<dbReference type="Proteomes" id="UP000033457">
    <property type="component" value="Chromosome"/>
</dbReference>
<dbReference type="STRING" id="35755.UL82_03230"/>
<dbReference type="Pfam" id="PF00701">
    <property type="entry name" value="DHDPS"/>
    <property type="match status" value="1"/>
</dbReference>
<dbReference type="OrthoDB" id="9782828at2"/>
<sequence length="276" mass="30245">MIDAKFHIALPTAFYEDESLNIEATLAHADFCLSQGVESVLLCGSTGEQHCLEVAEKIALIDAIDKHPFVENTQIIFGIADIRLHNALTVAQRIAQSPHIDAVLLGFPPYIRPTQDEALRYASAILTAANKPAIIYNNPVRTGFDANAETLARLCLLPDVIGIKDPGGAPKIAELNTRLAPFKPLYFAGGEIDLPTRIADGYNGLSSIVGNLAPHQTKAWFEALKKDLPEKDELNKEIQPLIHRIFSDSPLPAIKDHITRHEEIPMGVCRSPLGMY</sequence>
<dbReference type="InterPro" id="IPR002220">
    <property type="entry name" value="DapA-like"/>
</dbReference>
<evidence type="ECO:0000313" key="8">
    <source>
        <dbReference type="Proteomes" id="UP000033457"/>
    </source>
</evidence>
<dbReference type="PANTHER" id="PTHR12128">
    <property type="entry name" value="DIHYDRODIPICOLINATE SYNTHASE"/>
    <property type="match status" value="1"/>
</dbReference>
<reference evidence="7 9" key="2">
    <citation type="submission" date="2018-12" db="EMBL/GenBank/DDBJ databases">
        <authorList>
            <consortium name="Pathogen Informatics"/>
        </authorList>
    </citation>
    <scope>NUCLEOTIDE SEQUENCE [LARGE SCALE GENOMIC DNA]</scope>
    <source>
        <strain evidence="7 9">NCTC949</strain>
    </source>
</reference>
<dbReference type="EMBL" id="LR134377">
    <property type="protein sequence ID" value="VEH06600.1"/>
    <property type="molecule type" value="Genomic_DNA"/>
</dbReference>
<dbReference type="KEGG" id="cku:UL82_03230"/>
<evidence type="ECO:0000256" key="3">
    <source>
        <dbReference type="PIRNR" id="PIRNR001365"/>
    </source>
</evidence>
<comment type="similarity">
    <text evidence="1 3">Belongs to the DapA family.</text>
</comment>